<keyword evidence="6 9" id="KW-1133">Transmembrane helix</keyword>
<dbReference type="InterPro" id="IPR001851">
    <property type="entry name" value="ABC_transp_permease"/>
</dbReference>
<dbReference type="AlphaFoldDB" id="Q8VUC1"/>
<dbReference type="PANTHER" id="PTHR11795">
    <property type="entry name" value="BRANCHED-CHAIN AMINO ACID TRANSPORT SYSTEM PERMEASE PROTEIN LIVH"/>
    <property type="match status" value="1"/>
</dbReference>
<reference evidence="10" key="2">
    <citation type="journal article" date="2002" name="J. Bacteriol.">
        <title>Origins of the 2,4-dinitrotoluene pathway.</title>
        <authorList>
            <person name="Johnson G.R."/>
            <person name="Jain R.K."/>
            <person name="Spain J.C."/>
        </authorList>
    </citation>
    <scope>NUCLEOTIDE SEQUENCE</scope>
    <source>
        <strain evidence="10">R34</strain>
    </source>
</reference>
<feature type="transmembrane region" description="Helical" evidence="9">
    <location>
        <begin position="63"/>
        <end position="86"/>
    </location>
</feature>
<feature type="transmembrane region" description="Helical" evidence="9">
    <location>
        <begin position="244"/>
        <end position="262"/>
    </location>
</feature>
<comment type="similarity">
    <text evidence="8">Belongs to the binding-protein-dependent transport system permease family. LivHM subfamily.</text>
</comment>
<evidence type="ECO:0000256" key="3">
    <source>
        <dbReference type="ARBA" id="ARBA00022475"/>
    </source>
</evidence>
<feature type="transmembrane region" description="Helical" evidence="9">
    <location>
        <begin position="193"/>
        <end position="214"/>
    </location>
</feature>
<evidence type="ECO:0000256" key="9">
    <source>
        <dbReference type="SAM" id="Phobius"/>
    </source>
</evidence>
<feature type="transmembrane region" description="Helical" evidence="9">
    <location>
        <begin position="268"/>
        <end position="286"/>
    </location>
</feature>
<evidence type="ECO:0000256" key="6">
    <source>
        <dbReference type="ARBA" id="ARBA00022989"/>
    </source>
</evidence>
<accession>Q8VUC1</accession>
<evidence type="ECO:0000256" key="5">
    <source>
        <dbReference type="ARBA" id="ARBA00022970"/>
    </source>
</evidence>
<keyword evidence="2" id="KW-0813">Transport</keyword>
<feature type="transmembrane region" description="Helical" evidence="9">
    <location>
        <begin position="6"/>
        <end position="31"/>
    </location>
</feature>
<keyword evidence="3" id="KW-1003">Cell membrane</keyword>
<dbReference type="GO" id="GO:0022857">
    <property type="term" value="F:transmembrane transporter activity"/>
    <property type="evidence" value="ECO:0007669"/>
    <property type="project" value="InterPro"/>
</dbReference>
<evidence type="ECO:0000313" key="10">
    <source>
        <dbReference type="EMBL" id="AAL50008.1"/>
    </source>
</evidence>
<reference evidence="10" key="1">
    <citation type="journal article" date="2000" name="Arch. Microbiol.">
        <title>Properties of the trihydroxytoluene oxygenase from Burkholderia cepacia R34: an extradiol dioxygenase from the 2,4-dinitrotoluene pathway.</title>
        <authorList>
            <person name="Johnson G.R."/>
            <person name="Jain R.K."/>
            <person name="Spain J.C."/>
        </authorList>
    </citation>
    <scope>NUCLEOTIDE SEQUENCE</scope>
    <source>
        <strain evidence="10">R34</strain>
    </source>
</reference>
<keyword evidence="5" id="KW-0029">Amino-acid transport</keyword>
<feature type="transmembrane region" description="Helical" evidence="9">
    <location>
        <begin position="144"/>
        <end position="162"/>
    </location>
</feature>
<dbReference type="Pfam" id="PF02653">
    <property type="entry name" value="BPD_transp_2"/>
    <property type="match status" value="1"/>
</dbReference>
<dbReference type="GO" id="GO:0006865">
    <property type="term" value="P:amino acid transport"/>
    <property type="evidence" value="ECO:0007669"/>
    <property type="project" value="UniProtKB-KW"/>
</dbReference>
<dbReference type="InterPro" id="IPR052157">
    <property type="entry name" value="BCAA_transport_permease"/>
</dbReference>
<comment type="subcellular location">
    <subcellularLocation>
        <location evidence="1">Cell membrane</location>
        <topology evidence="1">Multi-pass membrane protein</topology>
    </subcellularLocation>
</comment>
<evidence type="ECO:0000256" key="7">
    <source>
        <dbReference type="ARBA" id="ARBA00023136"/>
    </source>
</evidence>
<keyword evidence="4 9" id="KW-0812">Transmembrane</keyword>
<evidence type="ECO:0000256" key="1">
    <source>
        <dbReference type="ARBA" id="ARBA00004651"/>
    </source>
</evidence>
<evidence type="ECO:0000256" key="4">
    <source>
        <dbReference type="ARBA" id="ARBA00022692"/>
    </source>
</evidence>
<dbReference type="GO" id="GO:0005886">
    <property type="term" value="C:plasma membrane"/>
    <property type="evidence" value="ECO:0007669"/>
    <property type="project" value="UniProtKB-SubCell"/>
</dbReference>
<name>Q8VUC1_BURCE</name>
<sequence>MTGSLFLQAILAGITSGFVYALIAVGIAVIFRGSHIINAMQGEFAVVGALVAVFALTKSGLPYWLAALLGVAAGAAIGAAIDVLFVRPMKRRNASEESFLLLTIGLAFTLSAAALYFTGRDSHLLPSYAEGVVEIAGATIPKHALWLILISLLVVGGLRLFYRKTLLGLSMAAASADPDGATTTGIDVNRARLYTFLLGGAVGALAGILVTPLIAMNYHIGIVYTLKGFAAAILGGIANPIGAVLGGLMIGLIESLAAVVFPSGYRDAVAMAFLILIMIVMPNGLIGRAGRAGG</sequence>
<organism evidence="10">
    <name type="scientific">Burkholderia cepacia</name>
    <name type="common">Pseudomonas cepacia</name>
    <dbReference type="NCBI Taxonomy" id="292"/>
    <lineage>
        <taxon>Bacteria</taxon>
        <taxon>Pseudomonadati</taxon>
        <taxon>Pseudomonadota</taxon>
        <taxon>Betaproteobacteria</taxon>
        <taxon>Burkholderiales</taxon>
        <taxon>Burkholderiaceae</taxon>
        <taxon>Burkholderia</taxon>
        <taxon>Burkholderia cepacia complex</taxon>
    </lineage>
</organism>
<keyword evidence="7 9" id="KW-0472">Membrane</keyword>
<evidence type="ECO:0000256" key="8">
    <source>
        <dbReference type="ARBA" id="ARBA00037998"/>
    </source>
</evidence>
<protein>
    <submittedName>
        <fullName evidence="10">Putative channel-forming polypeptide</fullName>
    </submittedName>
</protein>
<dbReference type="CDD" id="cd06582">
    <property type="entry name" value="TM_PBP1_LivH_like"/>
    <property type="match status" value="1"/>
</dbReference>
<proteinExistence type="inferred from homology"/>
<evidence type="ECO:0000256" key="2">
    <source>
        <dbReference type="ARBA" id="ARBA00022448"/>
    </source>
</evidence>
<dbReference type="EMBL" id="AF169302">
    <property type="protein sequence ID" value="AAL50008.1"/>
    <property type="molecule type" value="Genomic_DNA"/>
</dbReference>
<dbReference type="PANTHER" id="PTHR11795:SF450">
    <property type="entry name" value="ABC TRANSPORTER PERMEASE PROTEIN"/>
    <property type="match status" value="1"/>
</dbReference>
<feature type="transmembrane region" description="Helical" evidence="9">
    <location>
        <begin position="98"/>
        <end position="117"/>
    </location>
</feature>